<keyword evidence="2" id="KW-1185">Reference proteome</keyword>
<accession>A0ACC1CPB1</accession>
<proteinExistence type="predicted"/>
<comment type="caution">
    <text evidence="1">The sequence shown here is derived from an EMBL/GenBank/DDBJ whole genome shotgun (WGS) entry which is preliminary data.</text>
</comment>
<gene>
    <name evidence="1" type="ORF">K1T71_011542</name>
</gene>
<dbReference type="EMBL" id="CM034406">
    <property type="protein sequence ID" value="KAJ0173366.1"/>
    <property type="molecule type" value="Genomic_DNA"/>
</dbReference>
<evidence type="ECO:0000313" key="2">
    <source>
        <dbReference type="Proteomes" id="UP000824533"/>
    </source>
</evidence>
<dbReference type="Proteomes" id="UP000824533">
    <property type="component" value="Linkage Group LG20"/>
</dbReference>
<reference evidence="1 2" key="1">
    <citation type="journal article" date="2021" name="Front. Genet.">
        <title>Chromosome-Level Genome Assembly Reveals Significant Gene Expansion in the Toll and IMD Signaling Pathways of Dendrolimus kikuchii.</title>
        <authorList>
            <person name="Zhou J."/>
            <person name="Wu P."/>
            <person name="Xiong Z."/>
            <person name="Liu N."/>
            <person name="Zhao N."/>
            <person name="Ji M."/>
            <person name="Qiu Y."/>
            <person name="Yang B."/>
        </authorList>
    </citation>
    <scope>NUCLEOTIDE SEQUENCE [LARGE SCALE GENOMIC DNA]</scope>
    <source>
        <strain evidence="1">Ann1</strain>
    </source>
</reference>
<protein>
    <submittedName>
        <fullName evidence="1">Uncharacterized protein</fullName>
    </submittedName>
</protein>
<sequence length="72" mass="7601">MSLVTQVFVVFAFLAIAECTILPIALGLSRLVTNTLEDLSGARPGYGVEGGYYPGRIYPGGAYGMGGYPLVR</sequence>
<name>A0ACC1CPB1_9NEOP</name>
<evidence type="ECO:0000313" key="1">
    <source>
        <dbReference type="EMBL" id="KAJ0173366.1"/>
    </source>
</evidence>
<organism evidence="1 2">
    <name type="scientific">Dendrolimus kikuchii</name>
    <dbReference type="NCBI Taxonomy" id="765133"/>
    <lineage>
        <taxon>Eukaryota</taxon>
        <taxon>Metazoa</taxon>
        <taxon>Ecdysozoa</taxon>
        <taxon>Arthropoda</taxon>
        <taxon>Hexapoda</taxon>
        <taxon>Insecta</taxon>
        <taxon>Pterygota</taxon>
        <taxon>Neoptera</taxon>
        <taxon>Endopterygota</taxon>
        <taxon>Lepidoptera</taxon>
        <taxon>Glossata</taxon>
        <taxon>Ditrysia</taxon>
        <taxon>Bombycoidea</taxon>
        <taxon>Lasiocampidae</taxon>
        <taxon>Dendrolimus</taxon>
    </lineage>
</organism>